<evidence type="ECO:0000256" key="5">
    <source>
        <dbReference type="ARBA" id="ARBA00023136"/>
    </source>
</evidence>
<accession>A0A4Q7EDV1</accession>
<dbReference type="GO" id="GO:0009246">
    <property type="term" value="P:enterobacterial common antigen biosynthetic process"/>
    <property type="evidence" value="ECO:0007669"/>
    <property type="project" value="InterPro"/>
</dbReference>
<gene>
    <name evidence="6" type="ORF">C3B51_09260</name>
</gene>
<keyword evidence="3" id="KW-0328">Glycosyltransferase</keyword>
<comment type="caution">
    <text evidence="6">The sequence shown here is derived from an EMBL/GenBank/DDBJ whole genome shotgun (WGS) entry which is preliminary data.</text>
</comment>
<evidence type="ECO:0000313" key="7">
    <source>
        <dbReference type="Proteomes" id="UP000292345"/>
    </source>
</evidence>
<keyword evidence="1" id="KW-1003">Cell membrane</keyword>
<dbReference type="EMBL" id="PPUZ01000024">
    <property type="protein sequence ID" value="RZM81167.1"/>
    <property type="molecule type" value="Genomic_DNA"/>
</dbReference>
<evidence type="ECO:0008006" key="8">
    <source>
        <dbReference type="Google" id="ProtNLM"/>
    </source>
</evidence>
<organism evidence="6 7">
    <name type="scientific">Pseudoalteromonas rubra</name>
    <dbReference type="NCBI Taxonomy" id="43658"/>
    <lineage>
        <taxon>Bacteria</taxon>
        <taxon>Pseudomonadati</taxon>
        <taxon>Pseudomonadota</taxon>
        <taxon>Gammaproteobacteria</taxon>
        <taxon>Alteromonadales</taxon>
        <taxon>Pseudoalteromonadaceae</taxon>
        <taxon>Pseudoalteromonas</taxon>
    </lineage>
</organism>
<dbReference type="Pfam" id="PF07429">
    <property type="entry name" value="Glyco_transf_56"/>
    <property type="match status" value="1"/>
</dbReference>
<evidence type="ECO:0000256" key="3">
    <source>
        <dbReference type="ARBA" id="ARBA00022676"/>
    </source>
</evidence>
<dbReference type="RefSeq" id="WP_130244857.1">
    <property type="nucleotide sequence ID" value="NZ_PPUZ01000024.1"/>
</dbReference>
<dbReference type="InterPro" id="IPR009993">
    <property type="entry name" value="WecF"/>
</dbReference>
<proteinExistence type="predicted"/>
<evidence type="ECO:0000256" key="4">
    <source>
        <dbReference type="ARBA" id="ARBA00022679"/>
    </source>
</evidence>
<sequence length="344" mass="40137">MRVLHISSGDKFIFPFIELIEDNFKFDEHHFLISEGIASKDALKASNVFVSDSSTYLKIKRLVLTLIKIHRAERVIIHGLFDLKLIYILFLCPWVLSKCYWFIWGGDLYTFQSKKVGFFWKIKERIKKSVIKRIGHLVTYVPGDIEIARAQYQAQGSYHECLMYLSNLYRSYELPKRSDESINIQVGNSADPSNNHLEVLELLRPFSDSNIKVYVPLSYGNRRHAEEVISVGQEWFGDKFKPITELMPFDEYLSFLGKIDIAFFNHNRQQAMGNIITLLGLGKTVYLRSGTSHWDFFQSQSLDVKAISEFDSLEKETLTENEEKVKKYFSMDNYLNQLSRIFND</sequence>
<evidence type="ECO:0000256" key="1">
    <source>
        <dbReference type="ARBA" id="ARBA00022475"/>
    </source>
</evidence>
<keyword evidence="2" id="KW-0997">Cell inner membrane</keyword>
<dbReference type="Proteomes" id="UP000292345">
    <property type="component" value="Unassembled WGS sequence"/>
</dbReference>
<keyword evidence="5" id="KW-0472">Membrane</keyword>
<keyword evidence="4" id="KW-0808">Transferase</keyword>
<evidence type="ECO:0000256" key="2">
    <source>
        <dbReference type="ARBA" id="ARBA00022519"/>
    </source>
</evidence>
<dbReference type="GO" id="GO:0008417">
    <property type="term" value="F:fucosyltransferase activity"/>
    <property type="evidence" value="ECO:0007669"/>
    <property type="project" value="InterPro"/>
</dbReference>
<protein>
    <recommendedName>
        <fullName evidence="8">4-alpha-L-fucosyltransferase</fullName>
    </recommendedName>
</protein>
<name>A0A4Q7EDV1_9GAMM</name>
<reference evidence="6 7" key="1">
    <citation type="submission" date="2018-01" db="EMBL/GenBank/DDBJ databases">
        <title>Co-occurrence of chitin degradation, pigmentation and bioactivity in marine Pseudoalteromonas.</title>
        <authorList>
            <person name="Paulsen S."/>
            <person name="Gram L."/>
            <person name="Machado H."/>
        </authorList>
    </citation>
    <scope>NUCLEOTIDE SEQUENCE [LARGE SCALE GENOMIC DNA]</scope>
    <source>
        <strain evidence="6 7">S1946</strain>
    </source>
</reference>
<dbReference type="AlphaFoldDB" id="A0A4Q7EDV1"/>
<evidence type="ECO:0000313" key="6">
    <source>
        <dbReference type="EMBL" id="RZM81167.1"/>
    </source>
</evidence>